<feature type="domain" description="Glycosyltransferase 2-like" evidence="1">
    <location>
        <begin position="11"/>
        <end position="154"/>
    </location>
</feature>
<evidence type="ECO:0000313" key="2">
    <source>
        <dbReference type="EMBL" id="SHE66243.1"/>
    </source>
</evidence>
<dbReference type="EMBL" id="FQUO01000002">
    <property type="protein sequence ID" value="SHE66243.1"/>
    <property type="molecule type" value="Genomic_DNA"/>
</dbReference>
<dbReference type="Gene3D" id="3.90.550.10">
    <property type="entry name" value="Spore Coat Polysaccharide Biosynthesis Protein SpsA, Chain A"/>
    <property type="match status" value="1"/>
</dbReference>
<dbReference type="InterPro" id="IPR029044">
    <property type="entry name" value="Nucleotide-diphossugar_trans"/>
</dbReference>
<protein>
    <submittedName>
        <fullName evidence="2">Glycosyl transferase family 2</fullName>
    </submittedName>
</protein>
<dbReference type="Pfam" id="PF00535">
    <property type="entry name" value="Glycos_transf_2"/>
    <property type="match status" value="1"/>
</dbReference>
<keyword evidence="2" id="KW-0808">Transferase</keyword>
<sequence length="320" mass="37329">MDVNMAQPLISICIPAYRKPQYVIRCIQSVLQQDYRNVEVVISDDSPDEDIKEAIAPYQERLPIRYFHNLPALKSPRNWNNALDKARGDLVILLHQDDWLHAPDALSSYVQAFEDPAIDFVFCRNTAVDEQGRITILQERKYLLTEMSQKPNHLLLSQIIGPPSNTMVRASIPTRYDEQFIWVVDVDYYARLLKAGYKYKYIDRHLVSIGLHEDQTTVFCRTNTDLIFRENIRLAAKVEKEAFDDPVYFDYFWRLLRNYSIRSMADVQANGLQESELPAVIRHMMQWQQRLPLKALQVGPISKSIMLLCYTGWQAKKEKA</sequence>
<dbReference type="PANTHER" id="PTHR22916:SF3">
    <property type="entry name" value="UDP-GLCNAC:BETAGAL BETA-1,3-N-ACETYLGLUCOSAMINYLTRANSFERASE-LIKE PROTEIN 1"/>
    <property type="match status" value="1"/>
</dbReference>
<name>A0A1M4VBF0_9BACT</name>
<reference evidence="2 3" key="1">
    <citation type="submission" date="2016-11" db="EMBL/GenBank/DDBJ databases">
        <authorList>
            <person name="Jaros S."/>
            <person name="Januszkiewicz K."/>
            <person name="Wedrychowicz H."/>
        </authorList>
    </citation>
    <scope>NUCLEOTIDE SEQUENCE [LARGE SCALE GENOMIC DNA]</scope>
    <source>
        <strain evidence="2 3">DSM 26897</strain>
    </source>
</reference>
<keyword evidence="3" id="KW-1185">Reference proteome</keyword>
<dbReference type="PANTHER" id="PTHR22916">
    <property type="entry name" value="GLYCOSYLTRANSFERASE"/>
    <property type="match status" value="1"/>
</dbReference>
<dbReference type="AlphaFoldDB" id="A0A1M4VBF0"/>
<organism evidence="2 3">
    <name type="scientific">Cnuella takakiae</name>
    <dbReference type="NCBI Taxonomy" id="1302690"/>
    <lineage>
        <taxon>Bacteria</taxon>
        <taxon>Pseudomonadati</taxon>
        <taxon>Bacteroidota</taxon>
        <taxon>Chitinophagia</taxon>
        <taxon>Chitinophagales</taxon>
        <taxon>Chitinophagaceae</taxon>
        <taxon>Cnuella</taxon>
    </lineage>
</organism>
<dbReference type="STRING" id="1302690.BUE76_12685"/>
<evidence type="ECO:0000259" key="1">
    <source>
        <dbReference type="Pfam" id="PF00535"/>
    </source>
</evidence>
<accession>A0A1M4VBF0</accession>
<evidence type="ECO:0000313" key="3">
    <source>
        <dbReference type="Proteomes" id="UP000184368"/>
    </source>
</evidence>
<dbReference type="Proteomes" id="UP000184368">
    <property type="component" value="Unassembled WGS sequence"/>
</dbReference>
<dbReference type="GO" id="GO:0016758">
    <property type="term" value="F:hexosyltransferase activity"/>
    <property type="evidence" value="ECO:0007669"/>
    <property type="project" value="UniProtKB-ARBA"/>
</dbReference>
<gene>
    <name evidence="2" type="ORF">SAMN05444008_102206</name>
</gene>
<dbReference type="SUPFAM" id="SSF53448">
    <property type="entry name" value="Nucleotide-diphospho-sugar transferases"/>
    <property type="match status" value="1"/>
</dbReference>
<proteinExistence type="predicted"/>
<dbReference type="InterPro" id="IPR001173">
    <property type="entry name" value="Glyco_trans_2-like"/>
</dbReference>